<evidence type="ECO:0000256" key="7">
    <source>
        <dbReference type="ARBA" id="ARBA00023235"/>
    </source>
</evidence>
<dbReference type="SUPFAM" id="SSF54534">
    <property type="entry name" value="FKBP-like"/>
    <property type="match status" value="1"/>
</dbReference>
<dbReference type="PANTHER" id="PTHR47861:SF3">
    <property type="entry name" value="FKBP-TYPE PEPTIDYL-PROLYL CIS-TRANS ISOMERASE SLYD"/>
    <property type="match status" value="1"/>
</dbReference>
<organism evidence="11 12">
    <name type="scientific">Variovorax paradoxus</name>
    <dbReference type="NCBI Taxonomy" id="34073"/>
    <lineage>
        <taxon>Bacteria</taxon>
        <taxon>Pseudomonadati</taxon>
        <taxon>Pseudomonadota</taxon>
        <taxon>Betaproteobacteria</taxon>
        <taxon>Burkholderiales</taxon>
        <taxon>Comamonadaceae</taxon>
        <taxon>Variovorax</taxon>
    </lineage>
</organism>
<keyword evidence="7 9" id="KW-0413">Isomerase</keyword>
<accession>A0A0D0N2X7</accession>
<comment type="subcellular location">
    <subcellularLocation>
        <location evidence="2">Cytoplasm</location>
    </subcellularLocation>
</comment>
<evidence type="ECO:0000256" key="6">
    <source>
        <dbReference type="ARBA" id="ARBA00023186"/>
    </source>
</evidence>
<dbReference type="OrthoDB" id="9808891at2"/>
<keyword evidence="4" id="KW-0963">Cytoplasm</keyword>
<evidence type="ECO:0000313" key="11">
    <source>
        <dbReference type="EMBL" id="KIQ35755.1"/>
    </source>
</evidence>
<evidence type="ECO:0000313" key="12">
    <source>
        <dbReference type="Proteomes" id="UP000032067"/>
    </source>
</evidence>
<dbReference type="PROSITE" id="PS50059">
    <property type="entry name" value="FKBP_PPIASE"/>
    <property type="match status" value="1"/>
</dbReference>
<evidence type="ECO:0000256" key="9">
    <source>
        <dbReference type="PROSITE-ProRule" id="PRU00277"/>
    </source>
</evidence>
<evidence type="ECO:0000256" key="5">
    <source>
        <dbReference type="ARBA" id="ARBA00023110"/>
    </source>
</evidence>
<keyword evidence="6" id="KW-0143">Chaperone</keyword>
<evidence type="ECO:0000256" key="8">
    <source>
        <dbReference type="ARBA" id="ARBA00037071"/>
    </source>
</evidence>
<dbReference type="AlphaFoldDB" id="A0A0D0N2X7"/>
<name>A0A0D0N2X7_VARPD</name>
<dbReference type="GO" id="GO:0005737">
    <property type="term" value="C:cytoplasm"/>
    <property type="evidence" value="ECO:0007669"/>
    <property type="project" value="UniProtKB-SubCell"/>
</dbReference>
<comment type="function">
    <text evidence="8">Also involved in hydrogenase metallocenter assembly, probably by participating in the nickel insertion step. This function in hydrogenase biosynthesis requires chaperone activity and the presence of the metal-binding domain, but not PPIase activity.</text>
</comment>
<comment type="caution">
    <text evidence="11">The sequence shown here is derived from an EMBL/GenBank/DDBJ whole genome shotgun (WGS) entry which is preliminary data.</text>
</comment>
<feature type="domain" description="PPIase FKBP-type" evidence="10">
    <location>
        <begin position="6"/>
        <end position="79"/>
    </location>
</feature>
<dbReference type="PANTHER" id="PTHR47861">
    <property type="entry name" value="FKBP-TYPE PEPTIDYL-PROLYL CIS-TRANS ISOMERASE SLYD"/>
    <property type="match status" value="1"/>
</dbReference>
<comment type="similarity">
    <text evidence="3">Belongs to the FKBP-type PPIase family.</text>
</comment>
<dbReference type="Proteomes" id="UP000032067">
    <property type="component" value="Unassembled WGS sequence"/>
</dbReference>
<evidence type="ECO:0000256" key="1">
    <source>
        <dbReference type="ARBA" id="ARBA00000971"/>
    </source>
</evidence>
<reference evidence="11 12" key="1">
    <citation type="submission" date="2014-12" db="EMBL/GenBank/DDBJ databases">
        <title>16Stimator: statistical estimation of ribosomal gene copy numbers from draft genome assemblies.</title>
        <authorList>
            <person name="Perisin M.A."/>
            <person name="Vetter M."/>
            <person name="Gilbert J.A."/>
            <person name="Bergelson J."/>
        </authorList>
    </citation>
    <scope>NUCLEOTIDE SEQUENCE [LARGE SCALE GENOMIC DNA]</scope>
    <source>
        <strain evidence="11 12">MEDvA23</strain>
    </source>
</reference>
<dbReference type="GO" id="GO:0042026">
    <property type="term" value="P:protein refolding"/>
    <property type="evidence" value="ECO:0007669"/>
    <property type="project" value="UniProtKB-ARBA"/>
</dbReference>
<evidence type="ECO:0000256" key="3">
    <source>
        <dbReference type="ARBA" id="ARBA00006577"/>
    </source>
</evidence>
<dbReference type="Gene3D" id="3.10.50.40">
    <property type="match status" value="1"/>
</dbReference>
<dbReference type="EMBL" id="JXQQ01000008">
    <property type="protein sequence ID" value="KIQ35755.1"/>
    <property type="molecule type" value="Genomic_DNA"/>
</dbReference>
<proteinExistence type="inferred from homology"/>
<gene>
    <name evidence="11" type="ORF">RT97_03005</name>
</gene>
<comment type="catalytic activity">
    <reaction evidence="1 9">
        <text>[protein]-peptidylproline (omega=180) = [protein]-peptidylproline (omega=0)</text>
        <dbReference type="Rhea" id="RHEA:16237"/>
        <dbReference type="Rhea" id="RHEA-COMP:10747"/>
        <dbReference type="Rhea" id="RHEA-COMP:10748"/>
        <dbReference type="ChEBI" id="CHEBI:83833"/>
        <dbReference type="ChEBI" id="CHEBI:83834"/>
        <dbReference type="EC" id="5.2.1.8"/>
    </reaction>
</comment>
<dbReference type="RefSeq" id="WP_042577305.1">
    <property type="nucleotide sequence ID" value="NZ_JXQQ01000008.1"/>
</dbReference>
<protein>
    <recommendedName>
        <fullName evidence="9">peptidylprolyl isomerase</fullName>
        <ecNumber evidence="9">5.2.1.8</ecNumber>
    </recommendedName>
</protein>
<dbReference type="InterPro" id="IPR001179">
    <property type="entry name" value="PPIase_FKBP_dom"/>
</dbReference>
<sequence>MKIEKDTVVTIKYKVSNAQGKLIEASPEPMAYLHGGYENTLPKIEQALDGQEKGFQTVLNLAPEDAFGQRDEALVRTIPKTEFPPGVKVGGQLQGRLDDGTEHVFTVTKIKGPVVLLDGNHPWAGKALKFSLQVTDVRAALPVEIEHRHVHGAHGHHH</sequence>
<evidence type="ECO:0000256" key="2">
    <source>
        <dbReference type="ARBA" id="ARBA00004496"/>
    </source>
</evidence>
<keyword evidence="5 9" id="KW-0697">Rotamase</keyword>
<dbReference type="GO" id="GO:0003755">
    <property type="term" value="F:peptidyl-prolyl cis-trans isomerase activity"/>
    <property type="evidence" value="ECO:0007669"/>
    <property type="project" value="UniProtKB-KW"/>
</dbReference>
<evidence type="ECO:0000259" key="10">
    <source>
        <dbReference type="PROSITE" id="PS50059"/>
    </source>
</evidence>
<dbReference type="EC" id="5.2.1.8" evidence="9"/>
<dbReference type="InterPro" id="IPR046357">
    <property type="entry name" value="PPIase_dom_sf"/>
</dbReference>
<evidence type="ECO:0000256" key="4">
    <source>
        <dbReference type="ARBA" id="ARBA00022490"/>
    </source>
</evidence>